<proteinExistence type="predicted"/>
<organism evidence="3 4">
    <name type="scientific">Quillaja saponaria</name>
    <name type="common">Soap bark tree</name>
    <dbReference type="NCBI Taxonomy" id="32244"/>
    <lineage>
        <taxon>Eukaryota</taxon>
        <taxon>Viridiplantae</taxon>
        <taxon>Streptophyta</taxon>
        <taxon>Embryophyta</taxon>
        <taxon>Tracheophyta</taxon>
        <taxon>Spermatophyta</taxon>
        <taxon>Magnoliopsida</taxon>
        <taxon>eudicotyledons</taxon>
        <taxon>Gunneridae</taxon>
        <taxon>Pentapetalae</taxon>
        <taxon>rosids</taxon>
        <taxon>fabids</taxon>
        <taxon>Fabales</taxon>
        <taxon>Quillajaceae</taxon>
        <taxon>Quillaja</taxon>
    </lineage>
</organism>
<sequence length="246" mass="27906">MSSKGDSPSAPPFDTSDDQLADGTIVPVAEEPKYRPRKGEVISPFLAYHPSMSSSSKNTECRSFEDEDKDTAMARFSPEQDGDKESNDDVAIFWPQINITDVNAIENVISDQKLEVARRWYFEPVGAKIYKVGPYRDRPNHSRPNTFCFYEDYLKAGVRYRFHPFIVKVLNALGIYPAQITSNGWQFLITFIGVCHTLQIRLSLTMFRHLHQIKNTSGVGIFFGQVRHVPSTTRQQQGVEILVLLG</sequence>
<protein>
    <submittedName>
        <fullName evidence="3">Bromodomain adjacent to zinc finger domain 1A</fullName>
    </submittedName>
</protein>
<name>A0AAD7VKE4_QUISA</name>
<feature type="region of interest" description="Disordered" evidence="1">
    <location>
        <begin position="49"/>
        <end position="68"/>
    </location>
</feature>
<gene>
    <name evidence="3" type="ORF">O6P43_002354</name>
</gene>
<evidence type="ECO:0000313" key="4">
    <source>
        <dbReference type="Proteomes" id="UP001163823"/>
    </source>
</evidence>
<dbReference type="KEGG" id="qsa:O6P43_002354"/>
<evidence type="ECO:0000259" key="2">
    <source>
        <dbReference type="Pfam" id="PF04195"/>
    </source>
</evidence>
<feature type="domain" description="Transposase (putative) gypsy type" evidence="2">
    <location>
        <begin position="149"/>
        <end position="214"/>
    </location>
</feature>
<dbReference type="Proteomes" id="UP001163823">
    <property type="component" value="Chromosome 2"/>
</dbReference>
<dbReference type="InterPro" id="IPR007321">
    <property type="entry name" value="Transposase_28"/>
</dbReference>
<feature type="region of interest" description="Disordered" evidence="1">
    <location>
        <begin position="1"/>
        <end position="32"/>
    </location>
</feature>
<dbReference type="Pfam" id="PF04195">
    <property type="entry name" value="Transposase_28"/>
    <property type="match status" value="1"/>
</dbReference>
<evidence type="ECO:0000313" key="3">
    <source>
        <dbReference type="EMBL" id="KAJ7978895.1"/>
    </source>
</evidence>
<accession>A0AAD7VKE4</accession>
<evidence type="ECO:0000256" key="1">
    <source>
        <dbReference type="SAM" id="MobiDB-lite"/>
    </source>
</evidence>
<comment type="caution">
    <text evidence="3">The sequence shown here is derived from an EMBL/GenBank/DDBJ whole genome shotgun (WGS) entry which is preliminary data.</text>
</comment>
<reference evidence="3" key="1">
    <citation type="journal article" date="2023" name="Science">
        <title>Elucidation of the pathway for biosynthesis of saponin adjuvants from the soapbark tree.</title>
        <authorList>
            <person name="Reed J."/>
            <person name="Orme A."/>
            <person name="El-Demerdash A."/>
            <person name="Owen C."/>
            <person name="Martin L.B.B."/>
            <person name="Misra R.C."/>
            <person name="Kikuchi S."/>
            <person name="Rejzek M."/>
            <person name="Martin A.C."/>
            <person name="Harkess A."/>
            <person name="Leebens-Mack J."/>
            <person name="Louveau T."/>
            <person name="Stephenson M.J."/>
            <person name="Osbourn A."/>
        </authorList>
    </citation>
    <scope>NUCLEOTIDE SEQUENCE</scope>
    <source>
        <strain evidence="3">S10</strain>
    </source>
</reference>
<dbReference type="AlphaFoldDB" id="A0AAD7VKE4"/>
<dbReference type="EMBL" id="JARAOO010000002">
    <property type="protein sequence ID" value="KAJ7978895.1"/>
    <property type="molecule type" value="Genomic_DNA"/>
</dbReference>
<keyword evidence="4" id="KW-1185">Reference proteome</keyword>